<proteinExistence type="predicted"/>
<accession>A0A645JHV7</accession>
<organism evidence="1">
    <name type="scientific">bioreactor metagenome</name>
    <dbReference type="NCBI Taxonomy" id="1076179"/>
    <lineage>
        <taxon>unclassified sequences</taxon>
        <taxon>metagenomes</taxon>
        <taxon>ecological metagenomes</taxon>
    </lineage>
</organism>
<protein>
    <submittedName>
        <fullName evidence="1">Uncharacterized protein</fullName>
    </submittedName>
</protein>
<sequence>MANFQSICFRAGREHRANSQIIGAILLCHHRLLYRLGGDADHLVRPQLGPHIPGFHIALPNMHAIRIYCQGNLHIVIDDERNLIASAQFFDFFGFFQKMLLIQFLLP</sequence>
<evidence type="ECO:0000313" key="1">
    <source>
        <dbReference type="EMBL" id="MPN62279.1"/>
    </source>
</evidence>
<dbReference type="EMBL" id="VSSQ01140076">
    <property type="protein sequence ID" value="MPN62279.1"/>
    <property type="molecule type" value="Genomic_DNA"/>
</dbReference>
<gene>
    <name evidence="1" type="ORF">SDC9_210026</name>
</gene>
<reference evidence="1" key="1">
    <citation type="submission" date="2019-08" db="EMBL/GenBank/DDBJ databases">
        <authorList>
            <person name="Kucharzyk K."/>
            <person name="Murdoch R.W."/>
            <person name="Higgins S."/>
            <person name="Loffler F."/>
        </authorList>
    </citation>
    <scope>NUCLEOTIDE SEQUENCE</scope>
</reference>
<dbReference type="AlphaFoldDB" id="A0A645JHV7"/>
<name>A0A645JHV7_9ZZZZ</name>
<comment type="caution">
    <text evidence="1">The sequence shown here is derived from an EMBL/GenBank/DDBJ whole genome shotgun (WGS) entry which is preliminary data.</text>
</comment>